<dbReference type="PANTHER" id="PTHR43033:SF1">
    <property type="entry name" value="TRNA(ILE)-LYSIDINE SYNTHASE-RELATED"/>
    <property type="match status" value="1"/>
</dbReference>
<dbReference type="InterPro" id="IPR012094">
    <property type="entry name" value="tRNA_Ile_lys_synt"/>
</dbReference>
<sequence>MAASATPRIADHPPVAVAFSGGLDSTALLHATTRSGAHVVALHVHHGLQPQADDWAAHCEHVARELGTAFACTRLSGAPPRGDSVEAWARQGRHRALHDMAIAASADLLLLAHHRQDQAETFVLQAMRGAGLGGLAAMPRLQWRDGLCWARPWLAQPRDAIRAYAEQHGLRWIEDPSNSEPRFARNRLRQTLWPAFPSAEAGLARAARWAQQADALAAEVAAEDLRRLSTPERLDLAACSRLSPARASNALRAWLGGHTAAPSSLVERLLAEWRHGSTASWPAPGGVLHAYRDGLHWAAEAAPVPPPGMVDLSRPGLYPQAEWRGAWLVEEVVSPGLAPARLTQLAQRAREGGEQFQHSPRSTLRSLKKACQEAGLPPWRRGGPLLFDGPLLVAVAGLGMDARAFAKEGEPQLAISWLEDSALPQREAGQEASA</sequence>
<evidence type="ECO:0000256" key="1">
    <source>
        <dbReference type="ARBA" id="ARBA00004496"/>
    </source>
</evidence>
<dbReference type="Pfam" id="PF11734">
    <property type="entry name" value="TilS_C"/>
    <property type="match status" value="1"/>
</dbReference>
<protein>
    <recommendedName>
        <fullName evidence="8">tRNA(Ile)-lysidine synthase</fullName>
        <ecNumber evidence="8">6.3.4.19</ecNumber>
    </recommendedName>
    <alternativeName>
        <fullName evidence="8">tRNA(Ile)-2-lysyl-cytidine synthase</fullName>
    </alternativeName>
    <alternativeName>
        <fullName evidence="8">tRNA(Ile)-lysidine synthetase</fullName>
    </alternativeName>
</protein>
<evidence type="ECO:0000313" key="10">
    <source>
        <dbReference type="EMBL" id="MCE4553602.1"/>
    </source>
</evidence>
<keyword evidence="6 8" id="KW-0067">ATP-binding</keyword>
<keyword evidence="3 8" id="KW-0436">Ligase</keyword>
<comment type="domain">
    <text evidence="8">The N-terminal region contains the highly conserved SGGXDS motif, predicted to be a P-loop motif involved in ATP binding.</text>
</comment>
<dbReference type="CDD" id="cd01992">
    <property type="entry name" value="TilS_N"/>
    <property type="match status" value="1"/>
</dbReference>
<dbReference type="NCBIfam" id="TIGR02433">
    <property type="entry name" value="lysidine_TilS_C"/>
    <property type="match status" value="1"/>
</dbReference>
<evidence type="ECO:0000256" key="3">
    <source>
        <dbReference type="ARBA" id="ARBA00022598"/>
    </source>
</evidence>
<gene>
    <name evidence="8 10" type="primary">tilS</name>
    <name evidence="10" type="ORF">LXT13_03965</name>
</gene>
<dbReference type="NCBIfam" id="TIGR02432">
    <property type="entry name" value="lysidine_TilS_N"/>
    <property type="match status" value="1"/>
</dbReference>
<reference evidence="10 11" key="1">
    <citation type="submission" date="2021-12" db="EMBL/GenBank/DDBJ databases">
        <title>Genome seq of P8.</title>
        <authorList>
            <person name="Seo T."/>
        </authorList>
    </citation>
    <scope>NUCLEOTIDE SEQUENCE [LARGE SCALE GENOMIC DNA]</scope>
    <source>
        <strain evidence="10 11">P8</strain>
    </source>
</reference>
<dbReference type="GO" id="GO:0032267">
    <property type="term" value="F:tRNA(Ile)-lysidine synthase activity"/>
    <property type="evidence" value="ECO:0007669"/>
    <property type="project" value="UniProtKB-EC"/>
</dbReference>
<evidence type="ECO:0000256" key="8">
    <source>
        <dbReference type="HAMAP-Rule" id="MF_01161"/>
    </source>
</evidence>
<dbReference type="SUPFAM" id="SSF82829">
    <property type="entry name" value="MesJ substrate recognition domain-like"/>
    <property type="match status" value="1"/>
</dbReference>
<organism evidence="10 11">
    <name type="scientific">Pelomonas cellulosilytica</name>
    <dbReference type="NCBI Taxonomy" id="2906762"/>
    <lineage>
        <taxon>Bacteria</taxon>
        <taxon>Pseudomonadati</taxon>
        <taxon>Pseudomonadota</taxon>
        <taxon>Betaproteobacteria</taxon>
        <taxon>Burkholderiales</taxon>
        <taxon>Sphaerotilaceae</taxon>
        <taxon>Roseateles</taxon>
    </lineage>
</organism>
<feature type="domain" description="Lysidine-tRNA(Ile) synthetase C-terminal" evidence="9">
    <location>
        <begin position="345"/>
        <end position="417"/>
    </location>
</feature>
<dbReference type="Gene3D" id="3.40.50.620">
    <property type="entry name" value="HUPs"/>
    <property type="match status" value="1"/>
</dbReference>
<feature type="binding site" evidence="8">
    <location>
        <begin position="20"/>
        <end position="25"/>
    </location>
    <ligand>
        <name>ATP</name>
        <dbReference type="ChEBI" id="CHEBI:30616"/>
    </ligand>
</feature>
<proteinExistence type="inferred from homology"/>
<dbReference type="EMBL" id="JAJTWU010000001">
    <property type="protein sequence ID" value="MCE4553602.1"/>
    <property type="molecule type" value="Genomic_DNA"/>
</dbReference>
<dbReference type="Proteomes" id="UP001200741">
    <property type="component" value="Unassembled WGS sequence"/>
</dbReference>
<dbReference type="EC" id="6.3.4.19" evidence="8"/>
<comment type="similarity">
    <text evidence="8">Belongs to the tRNA(Ile)-lysidine synthase family.</text>
</comment>
<comment type="subcellular location">
    <subcellularLocation>
        <location evidence="1 8">Cytoplasm</location>
    </subcellularLocation>
</comment>
<dbReference type="Gene3D" id="1.20.59.20">
    <property type="match status" value="1"/>
</dbReference>
<dbReference type="InterPro" id="IPR012795">
    <property type="entry name" value="tRNA_Ile_lys_synt_N"/>
</dbReference>
<keyword evidence="5 8" id="KW-0547">Nucleotide-binding</keyword>
<dbReference type="Pfam" id="PF09179">
    <property type="entry name" value="TilS"/>
    <property type="match status" value="1"/>
</dbReference>
<keyword evidence="2 8" id="KW-0963">Cytoplasm</keyword>
<evidence type="ECO:0000256" key="7">
    <source>
        <dbReference type="ARBA" id="ARBA00048539"/>
    </source>
</evidence>
<dbReference type="SUPFAM" id="SSF56037">
    <property type="entry name" value="PheT/TilS domain"/>
    <property type="match status" value="1"/>
</dbReference>
<dbReference type="RefSeq" id="WP_233370295.1">
    <property type="nucleotide sequence ID" value="NZ_JAJTWU010000001.1"/>
</dbReference>
<name>A0ABS8XRR8_9BURK</name>
<evidence type="ECO:0000256" key="4">
    <source>
        <dbReference type="ARBA" id="ARBA00022694"/>
    </source>
</evidence>
<dbReference type="InterPro" id="IPR014729">
    <property type="entry name" value="Rossmann-like_a/b/a_fold"/>
</dbReference>
<dbReference type="InterPro" id="IPR012796">
    <property type="entry name" value="Lysidine-tRNA-synth_C"/>
</dbReference>
<accession>A0ABS8XRR8</accession>
<dbReference type="SMART" id="SM00977">
    <property type="entry name" value="TilS_C"/>
    <property type="match status" value="1"/>
</dbReference>
<comment type="caution">
    <text evidence="10">The sequence shown here is derived from an EMBL/GenBank/DDBJ whole genome shotgun (WGS) entry which is preliminary data.</text>
</comment>
<keyword evidence="11" id="KW-1185">Reference proteome</keyword>
<dbReference type="InterPro" id="IPR015262">
    <property type="entry name" value="tRNA_Ile_lys_synt_subst-bd"/>
</dbReference>
<dbReference type="PANTHER" id="PTHR43033">
    <property type="entry name" value="TRNA(ILE)-LYSIDINE SYNTHASE-RELATED"/>
    <property type="match status" value="1"/>
</dbReference>
<evidence type="ECO:0000313" key="11">
    <source>
        <dbReference type="Proteomes" id="UP001200741"/>
    </source>
</evidence>
<comment type="function">
    <text evidence="8">Ligates lysine onto the cytidine present at position 34 of the AUA codon-specific tRNA(Ile) that contains the anticodon CAU, in an ATP-dependent manner. Cytidine is converted to lysidine, thus changing the amino acid specificity of the tRNA from methionine to isoleucine.</text>
</comment>
<evidence type="ECO:0000256" key="6">
    <source>
        <dbReference type="ARBA" id="ARBA00022840"/>
    </source>
</evidence>
<comment type="catalytic activity">
    <reaction evidence="7 8">
        <text>cytidine(34) in tRNA(Ile2) + L-lysine + ATP = lysidine(34) in tRNA(Ile2) + AMP + diphosphate + H(+)</text>
        <dbReference type="Rhea" id="RHEA:43744"/>
        <dbReference type="Rhea" id="RHEA-COMP:10625"/>
        <dbReference type="Rhea" id="RHEA-COMP:10670"/>
        <dbReference type="ChEBI" id="CHEBI:15378"/>
        <dbReference type="ChEBI" id="CHEBI:30616"/>
        <dbReference type="ChEBI" id="CHEBI:32551"/>
        <dbReference type="ChEBI" id="CHEBI:33019"/>
        <dbReference type="ChEBI" id="CHEBI:82748"/>
        <dbReference type="ChEBI" id="CHEBI:83665"/>
        <dbReference type="ChEBI" id="CHEBI:456215"/>
        <dbReference type="EC" id="6.3.4.19"/>
    </reaction>
</comment>
<dbReference type="SUPFAM" id="SSF52402">
    <property type="entry name" value="Adenine nucleotide alpha hydrolases-like"/>
    <property type="match status" value="1"/>
</dbReference>
<keyword evidence="4 8" id="KW-0819">tRNA processing</keyword>
<evidence type="ECO:0000259" key="9">
    <source>
        <dbReference type="SMART" id="SM00977"/>
    </source>
</evidence>
<evidence type="ECO:0000256" key="5">
    <source>
        <dbReference type="ARBA" id="ARBA00022741"/>
    </source>
</evidence>
<dbReference type="Pfam" id="PF01171">
    <property type="entry name" value="ATP_bind_3"/>
    <property type="match status" value="1"/>
</dbReference>
<dbReference type="HAMAP" id="MF_01161">
    <property type="entry name" value="tRNA_Ile_lys_synt"/>
    <property type="match status" value="1"/>
</dbReference>
<dbReference type="InterPro" id="IPR011063">
    <property type="entry name" value="TilS/TtcA_N"/>
</dbReference>
<evidence type="ECO:0000256" key="2">
    <source>
        <dbReference type="ARBA" id="ARBA00022490"/>
    </source>
</evidence>